<keyword evidence="5" id="KW-0678">Repressor</keyword>
<feature type="binding site" evidence="11">
    <location>
        <position position="139"/>
    </location>
    <ligand>
        <name>Zn(2+)</name>
        <dbReference type="ChEBI" id="CHEBI:29105"/>
    </ligand>
</feature>
<evidence type="ECO:0000256" key="6">
    <source>
        <dbReference type="ARBA" id="ARBA00022723"/>
    </source>
</evidence>
<proteinExistence type="inferred from homology"/>
<dbReference type="PANTHER" id="PTHR33202:SF2">
    <property type="entry name" value="FERRIC UPTAKE REGULATION PROTEIN"/>
    <property type="match status" value="1"/>
</dbReference>
<dbReference type="Gene3D" id="3.30.1490.190">
    <property type="match status" value="1"/>
</dbReference>
<feature type="binding site" evidence="12">
    <location>
        <position position="128"/>
    </location>
    <ligand>
        <name>Fe cation</name>
        <dbReference type="ChEBI" id="CHEBI:24875"/>
    </ligand>
</feature>
<keyword evidence="8" id="KW-0805">Transcription regulation</keyword>
<keyword evidence="12" id="KW-0408">Iron</keyword>
<name>A0A7T4JW50_9CORY</name>
<comment type="cofactor">
    <cofactor evidence="11">
        <name>Zn(2+)</name>
        <dbReference type="ChEBI" id="CHEBI:29105"/>
    </cofactor>
    <text evidence="11">Binds 1 zinc ion per subunit.</text>
</comment>
<keyword evidence="9" id="KW-0238">DNA-binding</keyword>
<dbReference type="GO" id="GO:0045892">
    <property type="term" value="P:negative regulation of DNA-templated transcription"/>
    <property type="evidence" value="ECO:0007669"/>
    <property type="project" value="TreeGrafter"/>
</dbReference>
<gene>
    <name evidence="13" type="ORF">I6I10_06510</name>
    <name evidence="14" type="ORF">I6J21_08970</name>
</gene>
<feature type="binding site" evidence="11">
    <location>
        <position position="136"/>
    </location>
    <ligand>
        <name>Zn(2+)</name>
        <dbReference type="ChEBI" id="CHEBI:29105"/>
    </ligand>
</feature>
<dbReference type="InterPro" id="IPR002481">
    <property type="entry name" value="FUR"/>
</dbReference>
<keyword evidence="7 11" id="KW-0862">Zinc</keyword>
<dbReference type="GO" id="GO:0005829">
    <property type="term" value="C:cytosol"/>
    <property type="evidence" value="ECO:0007669"/>
    <property type="project" value="TreeGrafter"/>
</dbReference>
<comment type="cofactor">
    <cofactor evidence="12">
        <name>Mn(2+)</name>
        <dbReference type="ChEBI" id="CHEBI:29035"/>
    </cofactor>
    <cofactor evidence="12">
        <name>Fe(2+)</name>
        <dbReference type="ChEBI" id="CHEBI:29033"/>
    </cofactor>
    <text evidence="12">Binds 1 Mn(2+) or Fe(2+) ion per subunit.</text>
</comment>
<dbReference type="CDD" id="cd07153">
    <property type="entry name" value="Fur_like"/>
    <property type="match status" value="1"/>
</dbReference>
<dbReference type="InterPro" id="IPR036388">
    <property type="entry name" value="WH-like_DNA-bd_sf"/>
</dbReference>
<comment type="similarity">
    <text evidence="2">Belongs to the Fur family.</text>
</comment>
<comment type="subunit">
    <text evidence="3">Homodimer.</text>
</comment>
<feature type="binding site" evidence="12">
    <location>
        <position position="111"/>
    </location>
    <ligand>
        <name>Fe cation</name>
        <dbReference type="ChEBI" id="CHEBI:24875"/>
    </ligand>
</feature>
<dbReference type="PANTHER" id="PTHR33202">
    <property type="entry name" value="ZINC UPTAKE REGULATION PROTEIN"/>
    <property type="match status" value="1"/>
</dbReference>
<dbReference type="Pfam" id="PF01475">
    <property type="entry name" value="FUR"/>
    <property type="match status" value="1"/>
</dbReference>
<dbReference type="Proteomes" id="UP000617681">
    <property type="component" value="Chromosome"/>
</dbReference>
<comment type="subcellular location">
    <subcellularLocation>
        <location evidence="1">Cytoplasm</location>
    </subcellularLocation>
</comment>
<evidence type="ECO:0000256" key="9">
    <source>
        <dbReference type="ARBA" id="ARBA00023125"/>
    </source>
</evidence>
<dbReference type="SUPFAM" id="SSF46785">
    <property type="entry name" value="Winged helix' DNA-binding domain"/>
    <property type="match status" value="1"/>
</dbReference>
<evidence type="ECO:0000256" key="10">
    <source>
        <dbReference type="ARBA" id="ARBA00023163"/>
    </source>
</evidence>
<dbReference type="EMBL" id="CP069534">
    <property type="protein sequence ID" value="QRP69924.1"/>
    <property type="molecule type" value="Genomic_DNA"/>
</dbReference>
<dbReference type="Gene3D" id="1.10.10.10">
    <property type="entry name" value="Winged helix-like DNA-binding domain superfamily/Winged helix DNA-binding domain"/>
    <property type="match status" value="1"/>
</dbReference>
<evidence type="ECO:0000256" key="1">
    <source>
        <dbReference type="ARBA" id="ARBA00004496"/>
    </source>
</evidence>
<evidence type="ECO:0000313" key="15">
    <source>
        <dbReference type="Proteomes" id="UP000596145"/>
    </source>
</evidence>
<keyword evidence="6 11" id="KW-0479">Metal-binding</keyword>
<evidence type="ECO:0000256" key="5">
    <source>
        <dbReference type="ARBA" id="ARBA00022491"/>
    </source>
</evidence>
<evidence type="ECO:0000256" key="3">
    <source>
        <dbReference type="ARBA" id="ARBA00011738"/>
    </source>
</evidence>
<evidence type="ECO:0000256" key="4">
    <source>
        <dbReference type="ARBA" id="ARBA00022490"/>
    </source>
</evidence>
<dbReference type="InterPro" id="IPR043135">
    <property type="entry name" value="Fur_C"/>
</dbReference>
<reference evidence="13 15" key="1">
    <citation type="submission" date="2020-12" db="EMBL/GenBank/DDBJ databases">
        <title>FDA dAtabase for Regulatory Grade micrObial Sequences (FDA-ARGOS): Supporting development and validation of Infectious Disease Dx tests.</title>
        <authorList>
            <person name="Sproer C."/>
            <person name="Gronow S."/>
            <person name="Severitt S."/>
            <person name="Schroder I."/>
            <person name="Tallon L."/>
            <person name="Sadzewicz L."/>
            <person name="Zhao X."/>
            <person name="Boylan J."/>
            <person name="Ott S."/>
            <person name="Bowen H."/>
            <person name="Vavikolanu K."/>
            <person name="Mehta A."/>
            <person name="Aluvathingal J."/>
            <person name="Nadendla S."/>
            <person name="Lowell S."/>
            <person name="Myers T."/>
            <person name="Yan Y."/>
            <person name="Sichtig H."/>
        </authorList>
    </citation>
    <scope>NUCLEOTIDE SEQUENCE [LARGE SCALE GENOMIC DNA]</scope>
    <source>
        <strain evidence="13 15">FDAARGOS_1053</strain>
        <strain evidence="14">FDAARGOS_1191</strain>
    </source>
</reference>
<keyword evidence="10" id="KW-0804">Transcription</keyword>
<dbReference type="OrthoDB" id="8659436at2"/>
<evidence type="ECO:0000313" key="13">
    <source>
        <dbReference type="EMBL" id="QQB47522.1"/>
    </source>
</evidence>
<organism evidence="13 15">
    <name type="scientific">Corynebacterium glucuronolyticum</name>
    <dbReference type="NCBI Taxonomy" id="39791"/>
    <lineage>
        <taxon>Bacteria</taxon>
        <taxon>Bacillati</taxon>
        <taxon>Actinomycetota</taxon>
        <taxon>Actinomycetes</taxon>
        <taxon>Mycobacteriales</taxon>
        <taxon>Corynebacteriaceae</taxon>
        <taxon>Corynebacterium</taxon>
    </lineage>
</organism>
<evidence type="ECO:0000313" key="14">
    <source>
        <dbReference type="EMBL" id="QRP69924.1"/>
    </source>
</evidence>
<evidence type="ECO:0000256" key="8">
    <source>
        <dbReference type="ARBA" id="ARBA00023015"/>
    </source>
</evidence>
<keyword evidence="4" id="KW-0963">Cytoplasm</keyword>
<dbReference type="GO" id="GO:0008270">
    <property type="term" value="F:zinc ion binding"/>
    <property type="evidence" value="ECO:0007669"/>
    <property type="project" value="TreeGrafter"/>
</dbReference>
<evidence type="ECO:0000256" key="11">
    <source>
        <dbReference type="PIRSR" id="PIRSR602481-1"/>
    </source>
</evidence>
<dbReference type="FunFam" id="1.10.10.10:FF:000459">
    <property type="entry name" value="Ferric uptake regulation protein"/>
    <property type="match status" value="1"/>
</dbReference>
<accession>A0A7T4JW50</accession>
<dbReference type="RefSeq" id="WP_005395402.1">
    <property type="nucleotide sequence ID" value="NZ_CP066007.1"/>
</dbReference>
<dbReference type="AlphaFoldDB" id="A0A7T4JW50"/>
<evidence type="ECO:0000256" key="2">
    <source>
        <dbReference type="ARBA" id="ARBA00007957"/>
    </source>
</evidence>
<evidence type="ECO:0000256" key="12">
    <source>
        <dbReference type="PIRSR" id="PIRSR602481-2"/>
    </source>
</evidence>
<feature type="binding site" evidence="12">
    <location>
        <position position="90"/>
    </location>
    <ligand>
        <name>Fe cation</name>
        <dbReference type="ChEBI" id="CHEBI:24875"/>
    </ligand>
</feature>
<dbReference type="Proteomes" id="UP000596145">
    <property type="component" value="Chromosome"/>
</dbReference>
<sequence>MRTPAQASASLPKIGQRRTRQKAAVVSVLQTMDHFSSAKTIHEELTTRKQSVGLTTVYRTLQSLVDLGEVDVLHTNSGEALYRHCANEHHHHHLVCEKCGTTVEISGGPVEEWARTEAANHSFTLTSHTAEVFGLCPACAATARS</sequence>
<feature type="binding site" evidence="11">
    <location>
        <position position="96"/>
    </location>
    <ligand>
        <name>Zn(2+)</name>
        <dbReference type="ChEBI" id="CHEBI:29105"/>
    </ligand>
</feature>
<dbReference type="GO" id="GO:0003700">
    <property type="term" value="F:DNA-binding transcription factor activity"/>
    <property type="evidence" value="ECO:0007669"/>
    <property type="project" value="InterPro"/>
</dbReference>
<feature type="binding site" evidence="11">
    <location>
        <position position="99"/>
    </location>
    <ligand>
        <name>Zn(2+)</name>
        <dbReference type="ChEBI" id="CHEBI:29105"/>
    </ligand>
</feature>
<protein>
    <submittedName>
        <fullName evidence="13">Transcriptional repressor</fullName>
    </submittedName>
</protein>
<evidence type="ECO:0000256" key="7">
    <source>
        <dbReference type="ARBA" id="ARBA00022833"/>
    </source>
</evidence>
<dbReference type="InterPro" id="IPR036390">
    <property type="entry name" value="WH_DNA-bd_sf"/>
</dbReference>
<dbReference type="GO" id="GO:0000976">
    <property type="term" value="F:transcription cis-regulatory region binding"/>
    <property type="evidence" value="ECO:0007669"/>
    <property type="project" value="TreeGrafter"/>
</dbReference>
<dbReference type="GO" id="GO:1900376">
    <property type="term" value="P:regulation of secondary metabolite biosynthetic process"/>
    <property type="evidence" value="ECO:0007669"/>
    <property type="project" value="TreeGrafter"/>
</dbReference>
<dbReference type="EMBL" id="CP066007">
    <property type="protein sequence ID" value="QQB47522.1"/>
    <property type="molecule type" value="Genomic_DNA"/>
</dbReference>
<dbReference type="GeneID" id="92760609"/>